<gene>
    <name evidence="7" type="ORF">RHOBADRAFT_23259</name>
</gene>
<keyword evidence="4" id="KW-0788">Thiol protease</keyword>
<keyword evidence="2" id="KW-0645">Protease</keyword>
<dbReference type="PANTHER" id="PTHR46143:SF1">
    <property type="entry name" value="CALPAIN-7"/>
    <property type="match status" value="1"/>
</dbReference>
<dbReference type="InterPro" id="IPR051297">
    <property type="entry name" value="PalB/RIM13"/>
</dbReference>
<organism evidence="7 8">
    <name type="scientific">Rhodotorula graminis (strain WP1)</name>
    <dbReference type="NCBI Taxonomy" id="578459"/>
    <lineage>
        <taxon>Eukaryota</taxon>
        <taxon>Fungi</taxon>
        <taxon>Dikarya</taxon>
        <taxon>Basidiomycota</taxon>
        <taxon>Pucciniomycotina</taxon>
        <taxon>Microbotryomycetes</taxon>
        <taxon>Sporidiobolales</taxon>
        <taxon>Sporidiobolaceae</taxon>
        <taxon>Rhodotorula</taxon>
    </lineage>
</organism>
<dbReference type="OrthoDB" id="167576at2759"/>
<dbReference type="InterPro" id="IPR036213">
    <property type="entry name" value="Calpain_III_sf"/>
</dbReference>
<dbReference type="GO" id="GO:0004198">
    <property type="term" value="F:calcium-dependent cysteine-type endopeptidase activity"/>
    <property type="evidence" value="ECO:0007669"/>
    <property type="project" value="InterPro"/>
</dbReference>
<dbReference type="GeneID" id="28973044"/>
<dbReference type="InterPro" id="IPR038765">
    <property type="entry name" value="Papain-like_cys_pep_sf"/>
</dbReference>
<evidence type="ECO:0000256" key="4">
    <source>
        <dbReference type="ARBA" id="ARBA00022807"/>
    </source>
</evidence>
<dbReference type="Gene3D" id="3.90.70.10">
    <property type="entry name" value="Cysteine proteinases"/>
    <property type="match status" value="1"/>
</dbReference>
<evidence type="ECO:0000256" key="2">
    <source>
        <dbReference type="ARBA" id="ARBA00022670"/>
    </source>
</evidence>
<dbReference type="EMBL" id="KQ474073">
    <property type="protein sequence ID" value="KPV78286.1"/>
    <property type="molecule type" value="Genomic_DNA"/>
</dbReference>
<evidence type="ECO:0000313" key="8">
    <source>
        <dbReference type="Proteomes" id="UP000053890"/>
    </source>
</evidence>
<dbReference type="SUPFAM" id="SSF54001">
    <property type="entry name" value="Cysteine proteinases"/>
    <property type="match status" value="1"/>
</dbReference>
<accession>A0A194SFD0</accession>
<dbReference type="PROSITE" id="PS50203">
    <property type="entry name" value="CALPAIN_CAT"/>
    <property type="match status" value="1"/>
</dbReference>
<evidence type="ECO:0000256" key="3">
    <source>
        <dbReference type="ARBA" id="ARBA00022801"/>
    </source>
</evidence>
<comment type="similarity">
    <text evidence="1">Belongs to the peptidase C2 family. PalB/RIM13 subfamily.</text>
</comment>
<evidence type="ECO:0000256" key="5">
    <source>
        <dbReference type="PROSITE-ProRule" id="PRU00239"/>
    </source>
</evidence>
<dbReference type="InterPro" id="IPR022683">
    <property type="entry name" value="Calpain_III"/>
</dbReference>
<keyword evidence="8" id="KW-1185">Reference proteome</keyword>
<comment type="caution">
    <text evidence="5">Lacks conserved residue(s) required for the propagation of feature annotation.</text>
</comment>
<dbReference type="Gene3D" id="2.60.120.380">
    <property type="match status" value="2"/>
</dbReference>
<proteinExistence type="inferred from homology"/>
<dbReference type="InterPro" id="IPR001300">
    <property type="entry name" value="Peptidase_C2_calpain_cat"/>
</dbReference>
<dbReference type="SUPFAM" id="SSF49758">
    <property type="entry name" value="Calpain large subunit, middle domain (domain III)"/>
    <property type="match status" value="2"/>
</dbReference>
<evidence type="ECO:0000313" key="7">
    <source>
        <dbReference type="EMBL" id="KPV78286.1"/>
    </source>
</evidence>
<sequence length="534" mass="57057">MSGWLPETIPLRTGLRSEAAWQRIRNGFSLGHCVLTVGTGKVVEEGSSSLGLVSSHDYAVIDVREERGVRQLVIVNPWRAVSGNDSWTSGLREARDGAEGPQPLVVDWESLPAHFAALHVNWDPATFDNSATAHLSAPTSTAASASSSAASRHRHVKRIRLEVEPDPALPSEVWLFLARHSTAPLEKGEYIGLGVARSSMSLTGSDDALRLDDSASMHDNLNDLYRFLPEPGATSFDLVVSHEGRAPNFRFTLSAYSNSRVKFLEPPAPLPHAVKTTGSWTTATAGGNHTCPTFLHNPQYCVTIKSSSGAAGGKATLEVVGETDKDSPINVKLLFRGGARIAEFEGRDVVGGGSTYAHGRASFSVRDVAPGSYTLVVSSFQPRHLADFSLVLRSSLPVELAPVPPEGAGMYARQARGAWSDGCDGGKDALRRNPRFALRVTRATSVKVRLQTPAGPRPIAVSLFSASRTGEPLQQVASSGAYSDAVCGVVLPLTRLEPTEHGYLVVPSTFQPGVHAEFSISLYADAPVTLARVE</sequence>
<dbReference type="AlphaFoldDB" id="A0A194SFD0"/>
<protein>
    <recommendedName>
        <fullName evidence="6">Calpain catalytic domain-containing protein</fullName>
    </recommendedName>
</protein>
<evidence type="ECO:0000259" key="6">
    <source>
        <dbReference type="PROSITE" id="PS50203"/>
    </source>
</evidence>
<dbReference type="RefSeq" id="XP_018274335.1">
    <property type="nucleotide sequence ID" value="XM_018412595.1"/>
</dbReference>
<dbReference type="OMA" id="RGPKQYS"/>
<evidence type="ECO:0000256" key="1">
    <source>
        <dbReference type="ARBA" id="ARBA00010193"/>
    </source>
</evidence>
<reference evidence="7 8" key="1">
    <citation type="journal article" date="2015" name="Front. Microbiol.">
        <title>Genome sequence of the plant growth promoting endophytic yeast Rhodotorula graminis WP1.</title>
        <authorList>
            <person name="Firrincieli A."/>
            <person name="Otillar R."/>
            <person name="Salamov A."/>
            <person name="Schmutz J."/>
            <person name="Khan Z."/>
            <person name="Redman R.S."/>
            <person name="Fleck N.D."/>
            <person name="Lindquist E."/>
            <person name="Grigoriev I.V."/>
            <person name="Doty S.L."/>
        </authorList>
    </citation>
    <scope>NUCLEOTIDE SEQUENCE [LARGE SCALE GENOMIC DNA]</scope>
    <source>
        <strain evidence="7 8">WP1</strain>
    </source>
</reference>
<dbReference type="SMART" id="SM00720">
    <property type="entry name" value="calpain_III"/>
    <property type="match status" value="1"/>
</dbReference>
<feature type="domain" description="Calpain catalytic" evidence="6">
    <location>
        <begin position="1"/>
        <end position="124"/>
    </location>
</feature>
<keyword evidence="3" id="KW-0378">Hydrolase</keyword>
<dbReference type="Proteomes" id="UP000053890">
    <property type="component" value="Unassembled WGS sequence"/>
</dbReference>
<dbReference type="STRING" id="578459.A0A194SFD0"/>
<dbReference type="GO" id="GO:0006508">
    <property type="term" value="P:proteolysis"/>
    <property type="evidence" value="ECO:0007669"/>
    <property type="project" value="UniProtKB-KW"/>
</dbReference>
<name>A0A194SFD0_RHOGW</name>
<dbReference type="PANTHER" id="PTHR46143">
    <property type="entry name" value="CALPAIN-7"/>
    <property type="match status" value="1"/>
</dbReference>